<gene>
    <name evidence="2" type="ORF">OMED0930_LOCUS3485</name>
</gene>
<dbReference type="EMBL" id="HBFO01005031">
    <property type="protein sequence ID" value="CAD8812391.1"/>
    <property type="molecule type" value="Transcribed_RNA"/>
</dbReference>
<dbReference type="InterPro" id="IPR029063">
    <property type="entry name" value="SAM-dependent_MTases_sf"/>
</dbReference>
<dbReference type="Gene3D" id="3.40.50.150">
    <property type="entry name" value="Vaccinia Virus protein VP39"/>
    <property type="match status" value="1"/>
</dbReference>
<evidence type="ECO:0000313" key="2">
    <source>
        <dbReference type="EMBL" id="CAD8812391.1"/>
    </source>
</evidence>
<evidence type="ECO:0008006" key="3">
    <source>
        <dbReference type="Google" id="ProtNLM"/>
    </source>
</evidence>
<dbReference type="CDD" id="cd02440">
    <property type="entry name" value="AdoMet_MTases"/>
    <property type="match status" value="1"/>
</dbReference>
<feature type="transmembrane region" description="Helical" evidence="1">
    <location>
        <begin position="182"/>
        <end position="199"/>
    </location>
</feature>
<feature type="transmembrane region" description="Helical" evidence="1">
    <location>
        <begin position="244"/>
        <end position="267"/>
    </location>
</feature>
<dbReference type="AlphaFoldDB" id="A0A7S0Z6M8"/>
<feature type="transmembrane region" description="Helical" evidence="1">
    <location>
        <begin position="435"/>
        <end position="454"/>
    </location>
</feature>
<organism evidence="2">
    <name type="scientific">Ostreococcus mediterraneus</name>
    <dbReference type="NCBI Taxonomy" id="1486918"/>
    <lineage>
        <taxon>Eukaryota</taxon>
        <taxon>Viridiplantae</taxon>
        <taxon>Chlorophyta</taxon>
        <taxon>Mamiellophyceae</taxon>
        <taxon>Mamiellales</taxon>
        <taxon>Bathycoccaceae</taxon>
        <taxon>Ostreococcus</taxon>
    </lineage>
</organism>
<name>A0A7S0Z6M8_9CHLO</name>
<dbReference type="Pfam" id="PF01209">
    <property type="entry name" value="Ubie_methyltran"/>
    <property type="match status" value="1"/>
</dbReference>
<reference evidence="2" key="1">
    <citation type="submission" date="2021-01" db="EMBL/GenBank/DDBJ databases">
        <authorList>
            <person name="Corre E."/>
            <person name="Pelletier E."/>
            <person name="Niang G."/>
            <person name="Scheremetjew M."/>
            <person name="Finn R."/>
            <person name="Kale V."/>
            <person name="Holt S."/>
            <person name="Cochrane G."/>
            <person name="Meng A."/>
            <person name="Brown T."/>
            <person name="Cohen L."/>
        </authorList>
    </citation>
    <scope>NUCLEOTIDE SEQUENCE</scope>
    <source>
        <strain evidence="2">Clade-D-RCC1621</strain>
    </source>
</reference>
<dbReference type="PANTHER" id="PTHR47473">
    <property type="entry name" value="BTA1P"/>
    <property type="match status" value="1"/>
</dbReference>
<proteinExistence type="predicted"/>
<keyword evidence="1" id="KW-0472">Membrane</keyword>
<feature type="transmembrane region" description="Helical" evidence="1">
    <location>
        <begin position="64"/>
        <end position="84"/>
    </location>
</feature>
<dbReference type="SUPFAM" id="SSF53335">
    <property type="entry name" value="S-adenosyl-L-methionine-dependent methyltransferases"/>
    <property type="match status" value="1"/>
</dbReference>
<evidence type="ECO:0000256" key="1">
    <source>
        <dbReference type="SAM" id="Phobius"/>
    </source>
</evidence>
<feature type="transmembrane region" description="Helical" evidence="1">
    <location>
        <begin position="279"/>
        <end position="301"/>
    </location>
</feature>
<accession>A0A7S0Z6M8</accession>
<dbReference type="Pfam" id="PF11899">
    <property type="entry name" value="DUF3419"/>
    <property type="match status" value="1"/>
</dbReference>
<keyword evidence="1" id="KW-1133">Transmembrane helix</keyword>
<dbReference type="PANTHER" id="PTHR47473:SF1">
    <property type="entry name" value="METHYLTRANSFERASE DOMAIN-CONTAINING PROTEIN"/>
    <property type="match status" value="1"/>
</dbReference>
<dbReference type="InterPro" id="IPR021829">
    <property type="entry name" value="DUF3419"/>
</dbReference>
<protein>
    <recommendedName>
        <fullName evidence="3">TLC domain-containing protein</fullName>
    </recommendedName>
</protein>
<sequence length="919" mass="105566">MGVAAAAAMVTPTQKFADFMAQMSAFTAENVSFSHEDFVILCLNMFACACVYYTLRMIKLPDHSWYLTLYSSGVTSFIGLYLLFHVWHDGLAATISNERDISRYAAIFFIGYCIMDLVIGSIHYETLLTYDDGWTHHFLYIGVCSYLLHNGLTSLFAVALVEELPIVLLSMYEVRNKQKPSLLFGMLYFFTRIMFHTALIYKAAAISNVIFAVGLNLLLLHVREFQRWVRGYLMRSHNRKRMNFRVKLGMFFAMLASYVALHGYAAYDLVFNEYPQPPSAPIVAIHSAIFLFFMYRFGIVVHDVYTQNFIMTSIGRKKIIYNISWEDPAVDHKVMHMTDQDVVLTISSAGCNVLDYLCEGPKKIIAVDMNAAQLHTLELKLACIRALDWETFFAIWGRSDYKVFKSVYATKLRSLLKKETAEFWDVNDKLFRDNFMFAGTSGLMARILCLPLRLSGVRRRVMAREEFSESGGLMFKFTCWICSCTSLWSWIAPLGGVPLEQLNLMNRNTKVFVDRLIEVLTVRIWKPNNYFYYGYIVGEFAPDCCPRYLEEKNFANLKARVDRVDLFYGTWADAAVREGPGSITIASLLDSMDWMPAEMIAENISKVVANMDKEKGRIFWRSFADRVHSPVLAHLDGELVPEYDRVGWYLTQFIAPTPKNYNPEMIVQQGSGRAFKNSFFGDVQVMTAMAKQGLSRTKCVKTFYSSQGARYDGFREGLLPNRDIFMRHVIPWAKEPKTWISVGCGTARDIEFVVGHVKKCGTKVYLCDLSDALLDMARQRVRELGLESQVTLVEGDINSVAVKKQLPDEVDLVTCSYCVTMIPDWKEAMRTMSNLVKPGGHLALIDFIEREGRESCWDQKLYKWWFAMDGVFFNRKHREWLTSQPGFKTMWYGEDEGRVPYTPLNPTHYMYCGQRLVSR</sequence>
<feature type="transmembrane region" description="Helical" evidence="1">
    <location>
        <begin position="38"/>
        <end position="58"/>
    </location>
</feature>
<feature type="transmembrane region" description="Helical" evidence="1">
    <location>
        <begin position="205"/>
        <end position="223"/>
    </location>
</feature>
<feature type="transmembrane region" description="Helical" evidence="1">
    <location>
        <begin position="104"/>
        <end position="124"/>
    </location>
</feature>
<keyword evidence="1" id="KW-0812">Transmembrane</keyword>
<feature type="transmembrane region" description="Helical" evidence="1">
    <location>
        <begin position="139"/>
        <end position="161"/>
    </location>
</feature>